<evidence type="ECO:0000313" key="8">
    <source>
        <dbReference type="Proteomes" id="UP001223743"/>
    </source>
</evidence>
<proteinExistence type="predicted"/>
<dbReference type="SUPFAM" id="SSF53448">
    <property type="entry name" value="Nucleotide-diphospho-sugar transferases"/>
    <property type="match status" value="1"/>
</dbReference>
<gene>
    <name evidence="7" type="ORF">QO015_003898</name>
</gene>
<keyword evidence="4" id="KW-0808">Transferase</keyword>
<dbReference type="PANTHER" id="PTHR43646">
    <property type="entry name" value="GLYCOSYLTRANSFERASE"/>
    <property type="match status" value="1"/>
</dbReference>
<dbReference type="InterPro" id="IPR029044">
    <property type="entry name" value="Nucleotide-diphossugar_trans"/>
</dbReference>
<name>A0ABU0MBE4_9HYPH</name>
<evidence type="ECO:0000256" key="3">
    <source>
        <dbReference type="ARBA" id="ARBA00022676"/>
    </source>
</evidence>
<keyword evidence="8" id="KW-1185">Reference proteome</keyword>
<sequence length="226" mass="23935">MISVILPTRNDETALAHALAALVPAAADGLVREVIVVDRGSSDGTALVADAAGCRFVRATTAEGEDLSRAALNARSDWLLFLSPHVALEPGWQREAQDFIDRVQASGDTLRAAAFRHARAGFGAGARLAEAVASLRMRLFAAPYLDEGLLVSARLYREVGGHRPLPGIADVDLARRIGGRRLSFLRSRAVLRGDAPSRPGGALPSAARLALIVLRVPPSLIARRVG</sequence>
<evidence type="ECO:0000259" key="6">
    <source>
        <dbReference type="Pfam" id="PF00535"/>
    </source>
</evidence>
<evidence type="ECO:0000256" key="2">
    <source>
        <dbReference type="ARBA" id="ARBA00022475"/>
    </source>
</evidence>
<keyword evidence="3" id="KW-0328">Glycosyltransferase</keyword>
<dbReference type="Gene3D" id="3.90.550.10">
    <property type="entry name" value="Spore Coat Polysaccharide Biosynthesis Protein SpsA, Chain A"/>
    <property type="match status" value="1"/>
</dbReference>
<reference evidence="7 8" key="1">
    <citation type="submission" date="2023-07" db="EMBL/GenBank/DDBJ databases">
        <title>Genomic Encyclopedia of Type Strains, Phase IV (KMG-IV): sequencing the most valuable type-strain genomes for metagenomic binning, comparative biology and taxonomic classification.</title>
        <authorList>
            <person name="Goeker M."/>
        </authorList>
    </citation>
    <scope>NUCLEOTIDE SEQUENCE [LARGE SCALE GENOMIC DNA]</scope>
    <source>
        <strain evidence="7 8">B1-1</strain>
    </source>
</reference>
<accession>A0ABU0MBE4</accession>
<dbReference type="RefSeq" id="WP_266283748.1">
    <property type="nucleotide sequence ID" value="NZ_JAPKNF010000003.1"/>
</dbReference>
<dbReference type="EMBL" id="JAUSWJ010000001">
    <property type="protein sequence ID" value="MDQ0518285.1"/>
    <property type="molecule type" value="Genomic_DNA"/>
</dbReference>
<evidence type="ECO:0000313" key="7">
    <source>
        <dbReference type="EMBL" id="MDQ0518285.1"/>
    </source>
</evidence>
<organism evidence="7 8">
    <name type="scientific">Kaistia geumhonensis</name>
    <dbReference type="NCBI Taxonomy" id="410839"/>
    <lineage>
        <taxon>Bacteria</taxon>
        <taxon>Pseudomonadati</taxon>
        <taxon>Pseudomonadota</taxon>
        <taxon>Alphaproteobacteria</taxon>
        <taxon>Hyphomicrobiales</taxon>
        <taxon>Kaistiaceae</taxon>
        <taxon>Kaistia</taxon>
    </lineage>
</organism>
<dbReference type="PANTHER" id="PTHR43646:SF2">
    <property type="entry name" value="GLYCOSYLTRANSFERASE 2-LIKE DOMAIN-CONTAINING PROTEIN"/>
    <property type="match status" value="1"/>
</dbReference>
<evidence type="ECO:0000256" key="5">
    <source>
        <dbReference type="ARBA" id="ARBA00023136"/>
    </source>
</evidence>
<evidence type="ECO:0000256" key="1">
    <source>
        <dbReference type="ARBA" id="ARBA00004236"/>
    </source>
</evidence>
<keyword evidence="5" id="KW-0472">Membrane</keyword>
<evidence type="ECO:0000256" key="4">
    <source>
        <dbReference type="ARBA" id="ARBA00022679"/>
    </source>
</evidence>
<dbReference type="Pfam" id="PF00535">
    <property type="entry name" value="Glycos_transf_2"/>
    <property type="match status" value="1"/>
</dbReference>
<keyword evidence="2" id="KW-1003">Cell membrane</keyword>
<dbReference type="InterPro" id="IPR001173">
    <property type="entry name" value="Glyco_trans_2-like"/>
</dbReference>
<protein>
    <submittedName>
        <fullName evidence="7">Glycosyltransferase involved in cell wall biosynthesis</fullName>
    </submittedName>
</protein>
<comment type="caution">
    <text evidence="7">The sequence shown here is derived from an EMBL/GenBank/DDBJ whole genome shotgun (WGS) entry which is preliminary data.</text>
</comment>
<comment type="subcellular location">
    <subcellularLocation>
        <location evidence="1">Cell membrane</location>
    </subcellularLocation>
</comment>
<feature type="domain" description="Glycosyltransferase 2-like" evidence="6">
    <location>
        <begin position="3"/>
        <end position="102"/>
    </location>
</feature>
<dbReference type="Proteomes" id="UP001223743">
    <property type="component" value="Unassembled WGS sequence"/>
</dbReference>